<sequence length="414" mass="46233">MRALAIIALALLLAFCISQPEGVGKREKVVIGILAPLSLPEGSAQEKAARIAVEEINARGGILGYRVELVVGDDKLDPTIGSAEFRRLATIEKADLIVGGFSSGVMLATMEVMAETKTLFLADASSPSHSAKVAENYEKYKYWFRLQNNATTFAYDIADMVKMLREHGYDVKRVYIIRDEHIWAEDVVKALKPLLESLQVEIVRDVKIPRNYAEYEPLILEAERLNANLIIPIIALAGTGDILVKQWANLKPKILIGGDLLAANDYGFFEKTGGAANYVIFTADGGTLITDPITEMGKKFVEKYKAKYGHYPEAHQAFVAYDAIHLYKIVVEEAHRNGEKDPFNPDVLVKYLERFNETNPIILTRPIAFTKNHDLAWGDNLTRNLISQWQDGKQVVVYPKNVATGELKFPPWIK</sequence>
<dbReference type="Gene3D" id="3.40.50.2300">
    <property type="match status" value="2"/>
</dbReference>
<dbReference type="CDD" id="cd06345">
    <property type="entry name" value="PBP1_ABC_ligand_binding-like"/>
    <property type="match status" value="1"/>
</dbReference>
<dbReference type="InterPro" id="IPR028082">
    <property type="entry name" value="Peripla_BP_I"/>
</dbReference>
<feature type="domain" description="Leucine-binding protein" evidence="2">
    <location>
        <begin position="29"/>
        <end position="356"/>
    </location>
</feature>
<evidence type="ECO:0000313" key="3">
    <source>
        <dbReference type="EMBL" id="HEH36079.1"/>
    </source>
</evidence>
<comment type="caution">
    <text evidence="3">The sequence shown here is derived from an EMBL/GenBank/DDBJ whole genome shotgun (WGS) entry which is preliminary data.</text>
</comment>
<name>A0A7J2TK32_ARCFL</name>
<proteinExistence type="predicted"/>
<evidence type="ECO:0000259" key="2">
    <source>
        <dbReference type="Pfam" id="PF13458"/>
    </source>
</evidence>
<dbReference type="SUPFAM" id="SSF53822">
    <property type="entry name" value="Periplasmic binding protein-like I"/>
    <property type="match status" value="1"/>
</dbReference>
<organism evidence="3">
    <name type="scientific">Archaeoglobus fulgidus</name>
    <dbReference type="NCBI Taxonomy" id="2234"/>
    <lineage>
        <taxon>Archaea</taxon>
        <taxon>Methanobacteriati</taxon>
        <taxon>Methanobacteriota</taxon>
        <taxon>Archaeoglobi</taxon>
        <taxon>Archaeoglobales</taxon>
        <taxon>Archaeoglobaceae</taxon>
        <taxon>Archaeoglobus</taxon>
    </lineage>
</organism>
<dbReference type="Pfam" id="PF13458">
    <property type="entry name" value="Peripla_BP_6"/>
    <property type="match status" value="1"/>
</dbReference>
<dbReference type="InterPro" id="IPR028081">
    <property type="entry name" value="Leu-bd"/>
</dbReference>
<dbReference type="EMBL" id="DSLA01000130">
    <property type="protein sequence ID" value="HEH36079.1"/>
    <property type="molecule type" value="Genomic_DNA"/>
</dbReference>
<dbReference type="PANTHER" id="PTHR30483:SF6">
    <property type="entry name" value="PERIPLASMIC BINDING PROTEIN OF ABC TRANSPORTER FOR NATURAL AMINO ACIDS"/>
    <property type="match status" value="1"/>
</dbReference>
<protein>
    <submittedName>
        <fullName evidence="3">Branched-chain amino acid ABC transporter substrate-binding protein</fullName>
    </submittedName>
</protein>
<dbReference type="AlphaFoldDB" id="A0A7J2TK32"/>
<dbReference type="PANTHER" id="PTHR30483">
    <property type="entry name" value="LEUCINE-SPECIFIC-BINDING PROTEIN"/>
    <property type="match status" value="1"/>
</dbReference>
<accession>A0A7J2TK32</accession>
<reference evidence="3" key="1">
    <citation type="journal article" date="2020" name="mSystems">
        <title>Genome- and Community-Level Interaction Insights into Carbon Utilization and Element Cycling Functions of Hydrothermarchaeota in Hydrothermal Sediment.</title>
        <authorList>
            <person name="Zhou Z."/>
            <person name="Liu Y."/>
            <person name="Xu W."/>
            <person name="Pan J."/>
            <person name="Luo Z.H."/>
            <person name="Li M."/>
        </authorList>
    </citation>
    <scope>NUCLEOTIDE SEQUENCE [LARGE SCALE GENOMIC DNA]</scope>
    <source>
        <strain evidence="3">SpSt-26</strain>
    </source>
</reference>
<gene>
    <name evidence="3" type="ORF">ENP88_08130</name>
</gene>
<evidence type="ECO:0000256" key="1">
    <source>
        <dbReference type="ARBA" id="ARBA00022729"/>
    </source>
</evidence>
<keyword evidence="1" id="KW-0732">Signal</keyword>
<dbReference type="InterPro" id="IPR051010">
    <property type="entry name" value="BCAA_transport"/>
</dbReference>